<comment type="caution">
    <text evidence="1">The sequence shown here is derived from an EMBL/GenBank/DDBJ whole genome shotgun (WGS) entry which is preliminary data.</text>
</comment>
<dbReference type="Proteomes" id="UP000572072">
    <property type="component" value="Unassembled WGS sequence"/>
</dbReference>
<reference evidence="1 2" key="1">
    <citation type="submission" date="2019-08" db="EMBL/GenBank/DDBJ databases">
        <title>Draft genome sequencing and comparative genomics of hatchery-associated Vibrios.</title>
        <authorList>
            <person name="Kehlet-Delgado H."/>
            <person name="Mueller R.S."/>
        </authorList>
    </citation>
    <scope>NUCLEOTIDE SEQUENCE [LARGE SCALE GENOMIC DNA]</scope>
    <source>
        <strain evidence="1 2">00-78-3</strain>
    </source>
</reference>
<accession>A0A7Y3ZCE0</accession>
<sequence length="101" mass="11178">MDAPKTFIRVLICAATLLVLASWLTHSEQKKTVSAKVISNTLTQSLDGQRRYLTVQLKHSGSRRIQVPTSTHCPEGASASFEVTSTVFSAKYFNFLSCQIE</sequence>
<evidence type="ECO:0000313" key="2">
    <source>
        <dbReference type="Proteomes" id="UP000572072"/>
    </source>
</evidence>
<evidence type="ECO:0000313" key="1">
    <source>
        <dbReference type="EMBL" id="NOH50481.1"/>
    </source>
</evidence>
<dbReference type="AlphaFoldDB" id="A0A7Y3ZCE0"/>
<proteinExistence type="predicted"/>
<organism evidence="1 2">
    <name type="scientific">Vibrio rotiferianus</name>
    <dbReference type="NCBI Taxonomy" id="190895"/>
    <lineage>
        <taxon>Bacteria</taxon>
        <taxon>Pseudomonadati</taxon>
        <taxon>Pseudomonadota</taxon>
        <taxon>Gammaproteobacteria</taxon>
        <taxon>Vibrionales</taxon>
        <taxon>Vibrionaceae</taxon>
        <taxon>Vibrio</taxon>
    </lineage>
</organism>
<protein>
    <submittedName>
        <fullName evidence="1">Uncharacterized protein</fullName>
    </submittedName>
</protein>
<gene>
    <name evidence="1" type="ORF">F0262_20780</name>
</gene>
<dbReference type="EMBL" id="VTYN01000030">
    <property type="protein sequence ID" value="NOH50481.1"/>
    <property type="molecule type" value="Genomic_DNA"/>
</dbReference>
<name>A0A7Y3ZCE0_9VIBR</name>